<keyword evidence="17" id="KW-1185">Reference proteome</keyword>
<evidence type="ECO:0000313" key="18">
    <source>
        <dbReference type="RefSeq" id="XP_013387050.1"/>
    </source>
</evidence>
<dbReference type="PANTHER" id="PTHR45627">
    <property type="entry name" value="ADENYLATE CYCLASE TYPE 1"/>
    <property type="match status" value="1"/>
</dbReference>
<dbReference type="CDD" id="cd07302">
    <property type="entry name" value="CHD"/>
    <property type="match status" value="2"/>
</dbReference>
<organism evidence="17 18">
    <name type="scientific">Lingula anatina</name>
    <name type="common">Brachiopod</name>
    <name type="synonym">Lingula unguis</name>
    <dbReference type="NCBI Taxonomy" id="7574"/>
    <lineage>
        <taxon>Eukaryota</taxon>
        <taxon>Metazoa</taxon>
        <taxon>Spiralia</taxon>
        <taxon>Lophotrochozoa</taxon>
        <taxon>Brachiopoda</taxon>
        <taxon>Linguliformea</taxon>
        <taxon>Lingulata</taxon>
        <taxon>Lingulida</taxon>
        <taxon>Linguloidea</taxon>
        <taxon>Lingulidae</taxon>
        <taxon>Lingula</taxon>
    </lineage>
</organism>
<protein>
    <recommendedName>
        <fullName evidence="4">adenylate cyclase</fullName>
        <ecNumber evidence="4">4.6.1.1</ecNumber>
    </recommendedName>
</protein>
<feature type="transmembrane region" description="Helical" evidence="15">
    <location>
        <begin position="646"/>
        <end position="665"/>
    </location>
</feature>
<evidence type="ECO:0000256" key="15">
    <source>
        <dbReference type="SAM" id="Phobius"/>
    </source>
</evidence>
<feature type="transmembrane region" description="Helical" evidence="15">
    <location>
        <begin position="180"/>
        <end position="202"/>
    </location>
</feature>
<dbReference type="GO" id="GO:0005524">
    <property type="term" value="F:ATP binding"/>
    <property type="evidence" value="ECO:0007669"/>
    <property type="project" value="UniProtKB-KW"/>
</dbReference>
<comment type="similarity">
    <text evidence="14">Belongs to the adenylyl cyclase class-4/guanylyl cyclase family.</text>
</comment>
<keyword evidence="6" id="KW-0479">Metal-binding</keyword>
<comment type="catalytic activity">
    <reaction evidence="1">
        <text>ATP = 3',5'-cyclic AMP + diphosphate</text>
        <dbReference type="Rhea" id="RHEA:15389"/>
        <dbReference type="ChEBI" id="CHEBI:30616"/>
        <dbReference type="ChEBI" id="CHEBI:33019"/>
        <dbReference type="ChEBI" id="CHEBI:58165"/>
        <dbReference type="EC" id="4.6.1.1"/>
    </reaction>
</comment>
<dbReference type="SUPFAM" id="SSF55073">
    <property type="entry name" value="Nucleotide cyclase"/>
    <property type="match status" value="2"/>
</dbReference>
<dbReference type="InterPro" id="IPR018297">
    <property type="entry name" value="A/G_cyclase_CS"/>
</dbReference>
<feature type="domain" description="Guanylate cyclase" evidence="16">
    <location>
        <begin position="344"/>
        <end position="472"/>
    </location>
</feature>
<dbReference type="GO" id="GO:0004016">
    <property type="term" value="F:adenylate cyclase activity"/>
    <property type="evidence" value="ECO:0007669"/>
    <property type="project" value="UniProtKB-EC"/>
</dbReference>
<evidence type="ECO:0000256" key="11">
    <source>
        <dbReference type="ARBA" id="ARBA00022998"/>
    </source>
</evidence>
<keyword evidence="11" id="KW-0115">cAMP biosynthesis</keyword>
<keyword evidence="8" id="KW-0067">ATP-binding</keyword>
<dbReference type="FunFam" id="3.30.70.1230:FF:000008">
    <property type="entry name" value="Adenylate cyclase type 9"/>
    <property type="match status" value="1"/>
</dbReference>
<dbReference type="GO" id="GO:0006171">
    <property type="term" value="P:cAMP biosynthetic process"/>
    <property type="evidence" value="ECO:0007669"/>
    <property type="project" value="UniProtKB-KW"/>
</dbReference>
<dbReference type="GO" id="GO:0005886">
    <property type="term" value="C:plasma membrane"/>
    <property type="evidence" value="ECO:0007669"/>
    <property type="project" value="TreeGrafter"/>
</dbReference>
<evidence type="ECO:0000256" key="2">
    <source>
        <dbReference type="ARBA" id="ARBA00001946"/>
    </source>
</evidence>
<feature type="transmembrane region" description="Helical" evidence="15">
    <location>
        <begin position="671"/>
        <end position="690"/>
    </location>
</feature>
<dbReference type="Proteomes" id="UP000085678">
    <property type="component" value="Unplaced"/>
</dbReference>
<feature type="transmembrane region" description="Helical" evidence="15">
    <location>
        <begin position="723"/>
        <end position="745"/>
    </location>
</feature>
<evidence type="ECO:0000259" key="16">
    <source>
        <dbReference type="PROSITE" id="PS50125"/>
    </source>
</evidence>
<gene>
    <name evidence="18" type="primary">LOC106156374</name>
</gene>
<keyword evidence="10 15" id="KW-1133">Transmembrane helix</keyword>
<dbReference type="STRING" id="7574.A0A1S3HLT0"/>
<evidence type="ECO:0000256" key="8">
    <source>
        <dbReference type="ARBA" id="ARBA00022840"/>
    </source>
</evidence>
<evidence type="ECO:0000256" key="12">
    <source>
        <dbReference type="ARBA" id="ARBA00023136"/>
    </source>
</evidence>
<feature type="transmembrane region" description="Helical" evidence="15">
    <location>
        <begin position="774"/>
        <end position="793"/>
    </location>
</feature>
<keyword evidence="5 15" id="KW-0812">Transmembrane</keyword>
<evidence type="ECO:0000256" key="5">
    <source>
        <dbReference type="ARBA" id="ARBA00022692"/>
    </source>
</evidence>
<reference evidence="18" key="1">
    <citation type="submission" date="2025-08" db="UniProtKB">
        <authorList>
            <consortium name="RefSeq"/>
        </authorList>
    </citation>
    <scope>IDENTIFICATION</scope>
    <source>
        <tissue evidence="18">Gonads</tissue>
    </source>
</reference>
<dbReference type="Gene3D" id="3.30.70.1230">
    <property type="entry name" value="Nucleotide cyclase"/>
    <property type="match status" value="2"/>
</dbReference>
<comment type="cofactor">
    <cofactor evidence="2">
        <name>Mg(2+)</name>
        <dbReference type="ChEBI" id="CHEBI:18420"/>
    </cofactor>
</comment>
<evidence type="ECO:0000256" key="13">
    <source>
        <dbReference type="ARBA" id="ARBA00023239"/>
    </source>
</evidence>
<evidence type="ECO:0000256" key="3">
    <source>
        <dbReference type="ARBA" id="ARBA00004141"/>
    </source>
</evidence>
<dbReference type="OrthoDB" id="2107370at2759"/>
<evidence type="ECO:0000313" key="17">
    <source>
        <dbReference type="Proteomes" id="UP000085678"/>
    </source>
</evidence>
<dbReference type="InterPro" id="IPR001054">
    <property type="entry name" value="A/G_cyclase"/>
</dbReference>
<keyword evidence="7" id="KW-0547">Nucleotide-binding</keyword>
<dbReference type="EC" id="4.6.1.1" evidence="4"/>
<comment type="subcellular location">
    <subcellularLocation>
        <location evidence="3">Membrane</location>
        <topology evidence="3">Multi-pass membrane protein</topology>
    </subcellularLocation>
</comment>
<dbReference type="PROSITE" id="PS50125">
    <property type="entry name" value="GUANYLATE_CYCLASE_2"/>
    <property type="match status" value="2"/>
</dbReference>
<dbReference type="PROSITE" id="PS00452">
    <property type="entry name" value="GUANYLATE_CYCLASE_1"/>
    <property type="match status" value="2"/>
</dbReference>
<feature type="transmembrane region" description="Helical" evidence="15">
    <location>
        <begin position="800"/>
        <end position="818"/>
    </location>
</feature>
<keyword evidence="9" id="KW-0460">Magnesium</keyword>
<keyword evidence="13 14" id="KW-0456">Lyase</keyword>
<evidence type="ECO:0000256" key="14">
    <source>
        <dbReference type="RuleBase" id="RU000405"/>
    </source>
</evidence>
<dbReference type="RefSeq" id="XP_013387050.1">
    <property type="nucleotide sequence ID" value="XM_013531596.1"/>
</dbReference>
<dbReference type="SMART" id="SM00044">
    <property type="entry name" value="CYCc"/>
    <property type="match status" value="2"/>
</dbReference>
<evidence type="ECO:0000256" key="10">
    <source>
        <dbReference type="ARBA" id="ARBA00022989"/>
    </source>
</evidence>
<feature type="domain" description="Guanylate cyclase" evidence="16">
    <location>
        <begin position="925"/>
        <end position="1072"/>
    </location>
</feature>
<evidence type="ECO:0000256" key="4">
    <source>
        <dbReference type="ARBA" id="ARBA00012201"/>
    </source>
</evidence>
<feature type="transmembrane region" description="Helical" evidence="15">
    <location>
        <begin position="148"/>
        <end position="168"/>
    </location>
</feature>
<dbReference type="Pfam" id="PF00211">
    <property type="entry name" value="Guanylate_cyc"/>
    <property type="match status" value="2"/>
</dbReference>
<evidence type="ECO:0000256" key="1">
    <source>
        <dbReference type="ARBA" id="ARBA00001593"/>
    </source>
</evidence>
<proteinExistence type="inferred from homology"/>
<dbReference type="AlphaFoldDB" id="A0A1S3HLT0"/>
<sequence length="1144" mass="129411">MASGCRNDAKGVSFDLTAASISDTAKYVPDTPRKPFINIVAPDRSGRSHRGRSDDSGIFMVVNIGQNTTPGTHGEEQTIEMARFSGADSTEETVISLGETSRSTSSSATASSDNRMSVRYLKKKFAEVEIEELYQLYWLRSQRASFRALLAVLVLYAVVLVLLFHFHHNGSLGLQNSTNTMGSLTALASLIFSGALFNRLVLSNLGCTDILLQQILANFMIYLGANLTGLYHKHLTDLAHRHTFLDARSVLQTNSCLQKERILQESLLLKIIPAYLLDDMKEVLYRKLLLEAVEKEEFDDSLSSPYSQLTESRDALVKRMVSALRRKTTEQFHTFLISKHENVSILYADIVSFTRLSVNLTPSELVIALNELFGRFDQLAKDNHCLRIKILGDCYYCVSGMPDPSPNHARNCVVMGLQMIEVIREIREQTGIMSLDMRIGIHTGTVLSGVLGLRKWQYDVWSDDVTIANMMETTGKAGAVHISETTLREILPSEIRYRPGPDFTSSAKGIERMKTYFIYPDETPALVTHSPHSLHRLRSVNPGLERHQSVVDVLAEWGAEKPFDSISDFMLAKTQPAQYTICEGLTSDQKEVNESLKRGFHLEESLDSGEKRDLDAKSYINSVALMFRDPKTEVQYSLQRDTLFKYNVGCAFLIYIVIGAVQFIALPKKNTLFITFAGGSMFFLVVLFFTKRTDHARSCFDFIIRTIKRPKLKEKQRRHVNKILRTMTAGVCLAVIFISCFITVIDCKDFTQQPYVNTTSCSLVEEDFCLLATYYVHMCMLALIACSVFLKLYFMVKIGFMVLCLVLYNVLFYQHKFVFTTFSTVMHFTSTAKSNHNVWSTEIRGSLYLGVLLFTLIVHDRQIEKSMRLDFLWKKKIRDDKEEVAKNDLLNSLLLENILPKHVAEHFMQPHRTKELYHNVHESVCVMFASIPDYHQVFYEETEINNYGIGCLRLLNEIIAAFDKLLNQKQFMDVEKIKTIGSTYMAATGLRPVEYLDSMAQIDSKDRNVLVMMKFVFTMMWRLEAISRHAMFDYMLRIGVAHGGPVIAGVIGAQKPQYDIWGDTVNVASRMESQGLTGSVVVPKETADVLERNGVSCAFHATKIVKGKGPMDLYIVNPSPGWRTSFTREDSTNVSMLSASLPNL</sequence>
<accession>A0A1S3HLT0</accession>
<dbReference type="GO" id="GO:0035556">
    <property type="term" value="P:intracellular signal transduction"/>
    <property type="evidence" value="ECO:0007669"/>
    <property type="project" value="InterPro"/>
</dbReference>
<dbReference type="PANTHER" id="PTHR45627:SF12">
    <property type="entry name" value="ADENYLATE CYCLASE TYPE 2"/>
    <property type="match status" value="1"/>
</dbReference>
<dbReference type="GO" id="GO:0007189">
    <property type="term" value="P:adenylate cyclase-activating G protein-coupled receptor signaling pathway"/>
    <property type="evidence" value="ECO:0007669"/>
    <property type="project" value="TreeGrafter"/>
</dbReference>
<evidence type="ECO:0000256" key="7">
    <source>
        <dbReference type="ARBA" id="ARBA00022741"/>
    </source>
</evidence>
<name>A0A1S3HLT0_LINAN</name>
<evidence type="ECO:0000256" key="6">
    <source>
        <dbReference type="ARBA" id="ARBA00022723"/>
    </source>
</evidence>
<evidence type="ECO:0000256" key="9">
    <source>
        <dbReference type="ARBA" id="ARBA00022842"/>
    </source>
</evidence>
<dbReference type="InParanoid" id="A0A1S3HLT0"/>
<dbReference type="GeneID" id="106156374"/>
<dbReference type="KEGG" id="lak:106156374"/>
<keyword evidence="12 15" id="KW-0472">Membrane</keyword>
<dbReference type="GO" id="GO:0046872">
    <property type="term" value="F:metal ion binding"/>
    <property type="evidence" value="ECO:0007669"/>
    <property type="project" value="UniProtKB-KW"/>
</dbReference>
<dbReference type="InterPro" id="IPR029787">
    <property type="entry name" value="Nucleotide_cyclase"/>
</dbReference>